<feature type="compositionally biased region" description="Low complexity" evidence="1">
    <location>
        <begin position="1"/>
        <end position="11"/>
    </location>
</feature>
<accession>A0AAN6TJ39</accession>
<sequence>MTVTRSSSSPLQSPPGSQPFNPQTYLAAAKQKFASTPPSLIPDVLSPTPSRLLTLSLADHIPSLFPTPTPSPPSSHDDNESPILPQGHHLVYFPPQLPPSKLLPDGTDPAHSPGGPPFVRRMWAGGEVVFHDGWERRFRVDGRPVVCVETVVPESVVLKGGAAAGVGNNEKVFVDVRREYGLAAGGGGGGWGGRERDGLVMGEGGAVVSEVRRLVFLRDQEKVADMEREREKELPYTPEFTYPLRPDAILLFHFSALTYNAHAIHLNPEYARGVEGHRGLLVHGPLSLVLMLAALRASLIQIQLQSSSSAKIAAQSAGWVPMTKSINYSNLAPLYVDEEMRVCLRRATKPPDWPDLRWDVWVEGPEGRLAVKATAVTTGSTP</sequence>
<dbReference type="InterPro" id="IPR029069">
    <property type="entry name" value="HotDog_dom_sf"/>
</dbReference>
<dbReference type="EMBL" id="MU853335">
    <property type="protein sequence ID" value="KAK4115066.1"/>
    <property type="molecule type" value="Genomic_DNA"/>
</dbReference>
<dbReference type="Gene3D" id="3.10.129.10">
    <property type="entry name" value="Hotdog Thioesterase"/>
    <property type="match status" value="1"/>
</dbReference>
<feature type="region of interest" description="Disordered" evidence="1">
    <location>
        <begin position="63"/>
        <end position="90"/>
    </location>
</feature>
<evidence type="ECO:0008006" key="4">
    <source>
        <dbReference type="Google" id="ProtNLM"/>
    </source>
</evidence>
<evidence type="ECO:0000313" key="2">
    <source>
        <dbReference type="EMBL" id="KAK4115066.1"/>
    </source>
</evidence>
<dbReference type="RefSeq" id="XP_064672636.1">
    <property type="nucleotide sequence ID" value="XM_064811181.1"/>
</dbReference>
<reference evidence="2" key="2">
    <citation type="submission" date="2023-05" db="EMBL/GenBank/DDBJ databases">
        <authorList>
            <consortium name="Lawrence Berkeley National Laboratory"/>
            <person name="Steindorff A."/>
            <person name="Hensen N."/>
            <person name="Bonometti L."/>
            <person name="Westerberg I."/>
            <person name="Brannstrom I.O."/>
            <person name="Guillou S."/>
            <person name="Cros-Aarteil S."/>
            <person name="Calhoun S."/>
            <person name="Haridas S."/>
            <person name="Kuo A."/>
            <person name="Mondo S."/>
            <person name="Pangilinan J."/>
            <person name="Riley R."/>
            <person name="Labutti K."/>
            <person name="Andreopoulos B."/>
            <person name="Lipzen A."/>
            <person name="Chen C."/>
            <person name="Yanf M."/>
            <person name="Daum C."/>
            <person name="Ng V."/>
            <person name="Clum A."/>
            <person name="Ohm R."/>
            <person name="Martin F."/>
            <person name="Silar P."/>
            <person name="Natvig D."/>
            <person name="Lalanne C."/>
            <person name="Gautier V."/>
            <person name="Ament-Velasquez S.L."/>
            <person name="Kruys A."/>
            <person name="Hutchinson M.I."/>
            <person name="Powell A.J."/>
            <person name="Barry K."/>
            <person name="Miller A.N."/>
            <person name="Grigoriev I.V."/>
            <person name="Debuchy R."/>
            <person name="Gladieux P."/>
            <person name="Thoren M.H."/>
            <person name="Johannesson H."/>
        </authorList>
    </citation>
    <scope>NUCLEOTIDE SEQUENCE</scope>
    <source>
        <strain evidence="2">CBS 508.74</strain>
    </source>
</reference>
<comment type="caution">
    <text evidence="2">The sequence shown here is derived from an EMBL/GenBank/DDBJ whole genome shotgun (WGS) entry which is preliminary data.</text>
</comment>
<organism evidence="2 3">
    <name type="scientific">Canariomyces notabilis</name>
    <dbReference type="NCBI Taxonomy" id="2074819"/>
    <lineage>
        <taxon>Eukaryota</taxon>
        <taxon>Fungi</taxon>
        <taxon>Dikarya</taxon>
        <taxon>Ascomycota</taxon>
        <taxon>Pezizomycotina</taxon>
        <taxon>Sordariomycetes</taxon>
        <taxon>Sordariomycetidae</taxon>
        <taxon>Sordariales</taxon>
        <taxon>Chaetomiaceae</taxon>
        <taxon>Canariomyces</taxon>
    </lineage>
</organism>
<dbReference type="Proteomes" id="UP001302812">
    <property type="component" value="Unassembled WGS sequence"/>
</dbReference>
<keyword evidence="3" id="KW-1185">Reference proteome</keyword>
<dbReference type="PANTHER" id="PTHR28152">
    <property type="entry name" value="HYDROXYACYL-THIOESTER DEHYDRATASE TYPE 2, MITOCHONDRIAL"/>
    <property type="match status" value="1"/>
</dbReference>
<protein>
    <recommendedName>
        <fullName evidence="4">Hydroxyacyl-thioester dehydratase type 2, mitochondrial</fullName>
    </recommendedName>
</protein>
<dbReference type="SUPFAM" id="SSF54637">
    <property type="entry name" value="Thioesterase/thiol ester dehydrase-isomerase"/>
    <property type="match status" value="1"/>
</dbReference>
<dbReference type="AlphaFoldDB" id="A0AAN6TJ39"/>
<dbReference type="InterPro" id="IPR052741">
    <property type="entry name" value="Mitochondrial_HTD2"/>
</dbReference>
<proteinExistence type="predicted"/>
<feature type="region of interest" description="Disordered" evidence="1">
    <location>
        <begin position="95"/>
        <end position="114"/>
    </location>
</feature>
<evidence type="ECO:0000313" key="3">
    <source>
        <dbReference type="Proteomes" id="UP001302812"/>
    </source>
</evidence>
<dbReference type="GO" id="GO:0019171">
    <property type="term" value="F:(3R)-hydroxyacyl-[acyl-carrier-protein] dehydratase activity"/>
    <property type="evidence" value="ECO:0007669"/>
    <property type="project" value="TreeGrafter"/>
</dbReference>
<dbReference type="PANTHER" id="PTHR28152:SF1">
    <property type="entry name" value="HYDROXYACYL-THIOESTER DEHYDRATASE TYPE 2, MITOCHONDRIAL"/>
    <property type="match status" value="1"/>
</dbReference>
<dbReference type="GO" id="GO:0005739">
    <property type="term" value="C:mitochondrion"/>
    <property type="evidence" value="ECO:0007669"/>
    <property type="project" value="TreeGrafter"/>
</dbReference>
<evidence type="ECO:0000256" key="1">
    <source>
        <dbReference type="SAM" id="MobiDB-lite"/>
    </source>
</evidence>
<gene>
    <name evidence="2" type="ORF">N656DRAFT_704442</name>
</gene>
<reference evidence="2" key="1">
    <citation type="journal article" date="2023" name="Mol. Phylogenet. Evol.">
        <title>Genome-scale phylogeny and comparative genomics of the fungal order Sordariales.</title>
        <authorList>
            <person name="Hensen N."/>
            <person name="Bonometti L."/>
            <person name="Westerberg I."/>
            <person name="Brannstrom I.O."/>
            <person name="Guillou S."/>
            <person name="Cros-Aarteil S."/>
            <person name="Calhoun S."/>
            <person name="Haridas S."/>
            <person name="Kuo A."/>
            <person name="Mondo S."/>
            <person name="Pangilinan J."/>
            <person name="Riley R."/>
            <person name="LaButti K."/>
            <person name="Andreopoulos B."/>
            <person name="Lipzen A."/>
            <person name="Chen C."/>
            <person name="Yan M."/>
            <person name="Daum C."/>
            <person name="Ng V."/>
            <person name="Clum A."/>
            <person name="Steindorff A."/>
            <person name="Ohm R.A."/>
            <person name="Martin F."/>
            <person name="Silar P."/>
            <person name="Natvig D.O."/>
            <person name="Lalanne C."/>
            <person name="Gautier V."/>
            <person name="Ament-Velasquez S.L."/>
            <person name="Kruys A."/>
            <person name="Hutchinson M.I."/>
            <person name="Powell A.J."/>
            <person name="Barry K."/>
            <person name="Miller A.N."/>
            <person name="Grigoriev I.V."/>
            <person name="Debuchy R."/>
            <person name="Gladieux P."/>
            <person name="Hiltunen Thoren M."/>
            <person name="Johannesson H."/>
        </authorList>
    </citation>
    <scope>NUCLEOTIDE SEQUENCE</scope>
    <source>
        <strain evidence="2">CBS 508.74</strain>
    </source>
</reference>
<name>A0AAN6TJ39_9PEZI</name>
<dbReference type="GeneID" id="89935306"/>
<feature type="region of interest" description="Disordered" evidence="1">
    <location>
        <begin position="1"/>
        <end position="31"/>
    </location>
</feature>